<proteinExistence type="predicted"/>
<organism evidence="2 3">
    <name type="scientific">Corchorus olitorius</name>
    <dbReference type="NCBI Taxonomy" id="93759"/>
    <lineage>
        <taxon>Eukaryota</taxon>
        <taxon>Viridiplantae</taxon>
        <taxon>Streptophyta</taxon>
        <taxon>Embryophyta</taxon>
        <taxon>Tracheophyta</taxon>
        <taxon>Spermatophyta</taxon>
        <taxon>Magnoliopsida</taxon>
        <taxon>eudicotyledons</taxon>
        <taxon>Gunneridae</taxon>
        <taxon>Pentapetalae</taxon>
        <taxon>rosids</taxon>
        <taxon>malvids</taxon>
        <taxon>Malvales</taxon>
        <taxon>Malvaceae</taxon>
        <taxon>Grewioideae</taxon>
        <taxon>Apeibeae</taxon>
        <taxon>Corchorus</taxon>
    </lineage>
</organism>
<dbReference type="EMBL" id="AWUE01014188">
    <property type="protein sequence ID" value="OMP04814.1"/>
    <property type="molecule type" value="Genomic_DNA"/>
</dbReference>
<reference evidence="3" key="1">
    <citation type="submission" date="2013-09" db="EMBL/GenBank/DDBJ databases">
        <title>Corchorus olitorius genome sequencing.</title>
        <authorList>
            <person name="Alam M."/>
            <person name="Haque M.S."/>
            <person name="Islam M.S."/>
            <person name="Emdad E.M."/>
            <person name="Islam M.M."/>
            <person name="Ahmed B."/>
            <person name="Halim A."/>
            <person name="Hossen Q.M.M."/>
            <person name="Hossain M.Z."/>
            <person name="Ahmed R."/>
            <person name="Khan M.M."/>
            <person name="Islam R."/>
            <person name="Rashid M.M."/>
            <person name="Khan S.A."/>
            <person name="Rahman M.S."/>
            <person name="Alam M."/>
            <person name="Yahiya A.S."/>
            <person name="Khan M.S."/>
            <person name="Azam M.S."/>
            <person name="Haque T."/>
            <person name="Lashkar M.Z.H."/>
            <person name="Akhand A.I."/>
            <person name="Morshed G."/>
            <person name="Roy S."/>
            <person name="Uddin K.S."/>
            <person name="Rabeya T."/>
            <person name="Hossain A.S."/>
            <person name="Chowdhury A."/>
            <person name="Snigdha A.R."/>
            <person name="Mortoza M.S."/>
            <person name="Matin S.A."/>
            <person name="Hoque S.M.E."/>
            <person name="Islam M.K."/>
            <person name="Roy D.K."/>
            <person name="Haider R."/>
            <person name="Moosa M.M."/>
            <person name="Elias S.M."/>
            <person name="Hasan A.M."/>
            <person name="Jahan S."/>
            <person name="Shafiuddin M."/>
            <person name="Mahmood N."/>
            <person name="Shommy N.S."/>
        </authorList>
    </citation>
    <scope>NUCLEOTIDE SEQUENCE [LARGE SCALE GENOMIC DNA]</scope>
    <source>
        <strain evidence="3">cv. O-4</strain>
    </source>
</reference>
<gene>
    <name evidence="2" type="ORF">COLO4_09275</name>
</gene>
<evidence type="ECO:0000313" key="2">
    <source>
        <dbReference type="EMBL" id="OMP04814.1"/>
    </source>
</evidence>
<keyword evidence="3" id="KW-1185">Reference proteome</keyword>
<evidence type="ECO:0000256" key="1">
    <source>
        <dbReference type="SAM" id="Phobius"/>
    </source>
</evidence>
<dbReference type="OrthoDB" id="768690at2759"/>
<evidence type="ECO:0000313" key="3">
    <source>
        <dbReference type="Proteomes" id="UP000187203"/>
    </source>
</evidence>
<sequence>MVSMGSWGLGVVIGFVALVLTVYFGLVFIRLVKTKRIQAIERQADEGVIFDSRWVGSSKILYAAAVTRTQPECPLPRLHSLEDQYVWRYTADGKFTAKKSYEALLDCFETDWEAVILITRRLVVW</sequence>
<protein>
    <submittedName>
        <fullName evidence="2">Uncharacterized protein</fullName>
    </submittedName>
</protein>
<feature type="transmembrane region" description="Helical" evidence="1">
    <location>
        <begin position="6"/>
        <end position="32"/>
    </location>
</feature>
<keyword evidence="1" id="KW-1133">Transmembrane helix</keyword>
<name>A0A1R3KCN9_9ROSI</name>
<comment type="caution">
    <text evidence="2">The sequence shown here is derived from an EMBL/GenBank/DDBJ whole genome shotgun (WGS) entry which is preliminary data.</text>
</comment>
<keyword evidence="1" id="KW-0812">Transmembrane</keyword>
<dbReference type="AlphaFoldDB" id="A0A1R3KCN9"/>
<keyword evidence="1" id="KW-0472">Membrane</keyword>
<accession>A0A1R3KCN9</accession>
<dbReference type="STRING" id="93759.A0A1R3KCN9"/>
<dbReference type="Proteomes" id="UP000187203">
    <property type="component" value="Unassembled WGS sequence"/>
</dbReference>